<feature type="compositionally biased region" description="Low complexity" evidence="1">
    <location>
        <begin position="1"/>
        <end position="18"/>
    </location>
</feature>
<dbReference type="OrthoDB" id="7477016at2"/>
<dbReference type="InterPro" id="IPR027373">
    <property type="entry name" value="RHH_dom"/>
</dbReference>
<proteinExistence type="predicted"/>
<keyword evidence="3" id="KW-0808">Transferase</keyword>
<evidence type="ECO:0000313" key="3">
    <source>
        <dbReference type="EMBL" id="RCS25444.1"/>
    </source>
</evidence>
<dbReference type="InterPro" id="IPR038268">
    <property type="entry name" value="RHH_sf"/>
</dbReference>
<name>A0A368K894_9HYPH</name>
<accession>A0A368K894</accession>
<comment type="caution">
    <text evidence="3">The sequence shown here is derived from an EMBL/GenBank/DDBJ whole genome shotgun (WGS) entry which is preliminary data.</text>
</comment>
<dbReference type="AlphaFoldDB" id="A0A368K894"/>
<reference evidence="3 4" key="1">
    <citation type="submission" date="2018-07" db="EMBL/GenBank/DDBJ databases">
        <title>The draft genome of Phyllobacterium salinisoli.</title>
        <authorList>
            <person name="Liu L."/>
            <person name="Li L."/>
            <person name="Zhang X."/>
            <person name="Liang L."/>
        </authorList>
    </citation>
    <scope>NUCLEOTIDE SEQUENCE [LARGE SCALE GENOMIC DNA]</scope>
    <source>
        <strain evidence="3 4">LLAN61</strain>
    </source>
</reference>
<dbReference type="Proteomes" id="UP000253420">
    <property type="component" value="Unassembled WGS sequence"/>
</dbReference>
<gene>
    <name evidence="3" type="ORF">DUT91_01160</name>
</gene>
<dbReference type="GO" id="GO:0016740">
    <property type="term" value="F:transferase activity"/>
    <property type="evidence" value="ECO:0007669"/>
    <property type="project" value="UniProtKB-KW"/>
</dbReference>
<evidence type="ECO:0000256" key="1">
    <source>
        <dbReference type="SAM" id="MobiDB-lite"/>
    </source>
</evidence>
<evidence type="ECO:0000259" key="2">
    <source>
        <dbReference type="Pfam" id="PF13467"/>
    </source>
</evidence>
<feature type="region of interest" description="Disordered" evidence="1">
    <location>
        <begin position="1"/>
        <end position="22"/>
    </location>
</feature>
<organism evidence="3 4">
    <name type="scientific">Phyllobacterium salinisoli</name>
    <dbReference type="NCBI Taxonomy" id="1899321"/>
    <lineage>
        <taxon>Bacteria</taxon>
        <taxon>Pseudomonadati</taxon>
        <taxon>Pseudomonadota</taxon>
        <taxon>Alphaproteobacteria</taxon>
        <taxon>Hyphomicrobiales</taxon>
        <taxon>Phyllobacteriaceae</taxon>
        <taxon>Phyllobacterium</taxon>
    </lineage>
</organism>
<dbReference type="EMBL" id="QOZG01000001">
    <property type="protein sequence ID" value="RCS25444.1"/>
    <property type="molecule type" value="Genomic_DNA"/>
</dbReference>
<dbReference type="RefSeq" id="WP_114438537.1">
    <property type="nucleotide sequence ID" value="NZ_QOZG01000001.1"/>
</dbReference>
<evidence type="ECO:0000313" key="4">
    <source>
        <dbReference type="Proteomes" id="UP000253420"/>
    </source>
</evidence>
<keyword evidence="4" id="KW-1185">Reference proteome</keyword>
<protein>
    <submittedName>
        <fullName evidence="3">Aryl-sulfate sulfotransferase</fullName>
    </submittedName>
</protein>
<feature type="domain" description="Ribbon-helix-helix" evidence="2">
    <location>
        <begin position="21"/>
        <end position="83"/>
    </location>
</feature>
<sequence>MNGPAGPAPQSGSPQSGSIVRKRSISIRGHATSFSLEDAFFEIVEAIARQRGISLAALVAEIDDNRDKRANLSSALRLHALEWVKSGGRIEE</sequence>
<dbReference type="Pfam" id="PF13467">
    <property type="entry name" value="RHH_4"/>
    <property type="match status" value="1"/>
</dbReference>
<dbReference type="Gene3D" id="1.10.3990.20">
    <property type="entry name" value="protein bp1543"/>
    <property type="match status" value="1"/>
</dbReference>